<organism evidence="1 2">
    <name type="scientific">Plasmodium inui San Antonio 1</name>
    <dbReference type="NCBI Taxonomy" id="1237626"/>
    <lineage>
        <taxon>Eukaryota</taxon>
        <taxon>Sar</taxon>
        <taxon>Alveolata</taxon>
        <taxon>Apicomplexa</taxon>
        <taxon>Aconoidasida</taxon>
        <taxon>Haemosporida</taxon>
        <taxon>Plasmodiidae</taxon>
        <taxon>Plasmodium</taxon>
        <taxon>Plasmodium (Plasmodium)</taxon>
    </lineage>
</organism>
<dbReference type="Proteomes" id="UP000030640">
    <property type="component" value="Unassembled WGS sequence"/>
</dbReference>
<dbReference type="AlphaFoldDB" id="W6ZYZ0"/>
<keyword evidence="2" id="KW-1185">Reference proteome</keyword>
<evidence type="ECO:0000313" key="1">
    <source>
        <dbReference type="EMBL" id="EUD64523.1"/>
    </source>
</evidence>
<name>W6ZYZ0_9APIC</name>
<dbReference type="GeneID" id="20040359"/>
<sequence length="359" mass="40555">MASFSRYMKHIEEGIGRAWCKTNQDNPTGTICGLSPNGQTQDVDGLGNRWIGILGTDAVMLSNIGQAAKIICNSIDTWAANLESQEREGQWNESRCISGELGIQGRPSIHSTCNWKADQAVWYLSRTVRTLNPKNPEQRSLMVCMDIVSIILGIFGNAQKTDDEYKYKNKNLCQSVYEAFCKWGGQQIANDLMDFWFPDNTTGIKIGGKTLPSTTGQGGTWRDALYIRPKGITSIQCSSDKSQGTRTYTTSCYWTKETSGCQNYSDNEWTAAEEWKRESKQVSETSLKEYFIQVEAGTLGGSESDMSSNKTESQRVLGRFMISGKNQPQRCKKTVLFLRYARERLNPKLSRNRKRKQRR</sequence>
<dbReference type="EMBL" id="KI965496">
    <property type="protein sequence ID" value="EUD64523.1"/>
    <property type="molecule type" value="Genomic_DNA"/>
</dbReference>
<reference evidence="1 2" key="1">
    <citation type="submission" date="2013-02" db="EMBL/GenBank/DDBJ databases">
        <title>The Genome Sequence of Plasmodium inui San Antonio 1.</title>
        <authorList>
            <consortium name="The Broad Institute Genome Sequencing Platform"/>
            <consortium name="The Broad Institute Genome Sequencing Center for Infectious Disease"/>
            <person name="Neafsey D."/>
            <person name="Cheeseman I."/>
            <person name="Volkman S."/>
            <person name="Adams J."/>
            <person name="Walker B."/>
            <person name="Young S.K."/>
            <person name="Zeng Q."/>
            <person name="Gargeya S."/>
            <person name="Fitzgerald M."/>
            <person name="Haas B."/>
            <person name="Abouelleil A."/>
            <person name="Alvarado L."/>
            <person name="Arachchi H.M."/>
            <person name="Berlin A.M."/>
            <person name="Chapman S.B."/>
            <person name="Dewar J."/>
            <person name="Goldberg J."/>
            <person name="Griggs A."/>
            <person name="Gujja S."/>
            <person name="Hansen M."/>
            <person name="Howarth C."/>
            <person name="Imamovic A."/>
            <person name="Larimer J."/>
            <person name="McCowan C."/>
            <person name="Murphy C."/>
            <person name="Neiman D."/>
            <person name="Pearson M."/>
            <person name="Priest M."/>
            <person name="Roberts A."/>
            <person name="Saif S."/>
            <person name="Shea T."/>
            <person name="Sisk P."/>
            <person name="Sykes S."/>
            <person name="Wortman J."/>
            <person name="Nusbaum C."/>
            <person name="Birren B."/>
        </authorList>
    </citation>
    <scope>NUCLEOTIDE SEQUENCE [LARGE SCALE GENOMIC DNA]</scope>
    <source>
        <strain evidence="1 2">San Antonio 1</strain>
    </source>
</reference>
<dbReference type="RefSeq" id="XP_008818880.1">
    <property type="nucleotide sequence ID" value="XM_008820658.1"/>
</dbReference>
<protein>
    <submittedName>
        <fullName evidence="1">Uncharacterized protein</fullName>
    </submittedName>
</protein>
<accession>W6ZYZ0</accession>
<dbReference type="VEuPathDB" id="PlasmoDB:C922_05085"/>
<evidence type="ECO:0000313" key="2">
    <source>
        <dbReference type="Proteomes" id="UP000030640"/>
    </source>
</evidence>
<proteinExistence type="predicted"/>
<gene>
    <name evidence="1" type="ORF">C922_05085</name>
</gene>